<sequence length="329" mass="37749">MKSRQTYDKIFEKIWAASAHSNLRDPVRLIFSPFEGRLRDPTPENIQLAKEGKLKVSLPWLNVKKRVSDSNGHPLTGSAEHYALYDKFHEDNTKDDRDALCKLGLVPQVAGQVNSQVAEQLFAQMKKNNYFLTQQLPSTHLFLMRNIIEHYNNHKNQKRINDIKKTFGTKAAMNSHHQAVLGMSIPVELETPMDIDMEYSPVQPWEKTQNPIQEQLLNYVLDKKRPAEEIIVKEGQTCLTRDEFWSLGLNRYMDATIGNACLKLIGELALKHGKDIYIADMYAVPTWKDQSIDPLASFPDDMDMKDAIVFPAWTKNHFVLCAHCTAHRS</sequence>
<comment type="caution">
    <text evidence="1">The sequence shown here is derived from an EMBL/GenBank/DDBJ whole genome shotgun (WGS) entry which is preliminary data.</text>
</comment>
<dbReference type="InterPro" id="IPR039598">
    <property type="entry name" value="HMGXB3"/>
</dbReference>
<keyword evidence="2" id="KW-1185">Reference proteome</keyword>
<evidence type="ECO:0000313" key="2">
    <source>
        <dbReference type="Proteomes" id="UP001152622"/>
    </source>
</evidence>
<accession>A0A9Q1G734</accession>
<dbReference type="Proteomes" id="UP001152622">
    <property type="component" value="Chromosome 2"/>
</dbReference>
<protein>
    <submittedName>
        <fullName evidence="1">Uncharacterized protein</fullName>
    </submittedName>
</protein>
<proteinExistence type="predicted"/>
<evidence type="ECO:0000313" key="1">
    <source>
        <dbReference type="EMBL" id="KAJ8376206.1"/>
    </source>
</evidence>
<name>A0A9Q1G734_SYNKA</name>
<dbReference type="SUPFAM" id="SSF54001">
    <property type="entry name" value="Cysteine proteinases"/>
    <property type="match status" value="1"/>
</dbReference>
<dbReference type="PANTHER" id="PTHR17609:SF3">
    <property type="entry name" value="SAP DOMAIN-CONTAINING PROTEIN"/>
    <property type="match status" value="1"/>
</dbReference>
<dbReference type="EMBL" id="JAINUF010000002">
    <property type="protein sequence ID" value="KAJ8376206.1"/>
    <property type="molecule type" value="Genomic_DNA"/>
</dbReference>
<dbReference type="OrthoDB" id="8948380at2759"/>
<organism evidence="1 2">
    <name type="scientific">Synaphobranchus kaupii</name>
    <name type="common">Kaup's arrowtooth eel</name>
    <dbReference type="NCBI Taxonomy" id="118154"/>
    <lineage>
        <taxon>Eukaryota</taxon>
        <taxon>Metazoa</taxon>
        <taxon>Chordata</taxon>
        <taxon>Craniata</taxon>
        <taxon>Vertebrata</taxon>
        <taxon>Euteleostomi</taxon>
        <taxon>Actinopterygii</taxon>
        <taxon>Neopterygii</taxon>
        <taxon>Teleostei</taxon>
        <taxon>Anguilliformes</taxon>
        <taxon>Synaphobranchidae</taxon>
        <taxon>Synaphobranchus</taxon>
    </lineage>
</organism>
<gene>
    <name evidence="1" type="ORF">SKAU_G00067860</name>
</gene>
<dbReference type="PANTHER" id="PTHR17609">
    <property type="entry name" value="HMG DOMAIN-CONTAINING PROTEIN 3"/>
    <property type="match status" value="1"/>
</dbReference>
<dbReference type="Gene3D" id="3.40.395.10">
    <property type="entry name" value="Adenoviral Proteinase, Chain A"/>
    <property type="match status" value="1"/>
</dbReference>
<dbReference type="AlphaFoldDB" id="A0A9Q1G734"/>
<reference evidence="1" key="1">
    <citation type="journal article" date="2023" name="Science">
        <title>Genome structures resolve the early diversification of teleost fishes.</title>
        <authorList>
            <person name="Parey E."/>
            <person name="Louis A."/>
            <person name="Montfort J."/>
            <person name="Bouchez O."/>
            <person name="Roques C."/>
            <person name="Iampietro C."/>
            <person name="Lluch J."/>
            <person name="Castinel A."/>
            <person name="Donnadieu C."/>
            <person name="Desvignes T."/>
            <person name="Floi Bucao C."/>
            <person name="Jouanno E."/>
            <person name="Wen M."/>
            <person name="Mejri S."/>
            <person name="Dirks R."/>
            <person name="Jansen H."/>
            <person name="Henkel C."/>
            <person name="Chen W.J."/>
            <person name="Zahm M."/>
            <person name="Cabau C."/>
            <person name="Klopp C."/>
            <person name="Thompson A.W."/>
            <person name="Robinson-Rechavi M."/>
            <person name="Braasch I."/>
            <person name="Lecointre G."/>
            <person name="Bobe J."/>
            <person name="Postlethwait J.H."/>
            <person name="Berthelot C."/>
            <person name="Roest Crollius H."/>
            <person name="Guiguen Y."/>
        </authorList>
    </citation>
    <scope>NUCLEOTIDE SEQUENCE</scope>
    <source>
        <strain evidence="1">WJC10195</strain>
    </source>
</reference>
<dbReference type="InterPro" id="IPR038765">
    <property type="entry name" value="Papain-like_cys_pep_sf"/>
</dbReference>